<evidence type="ECO:0008006" key="5">
    <source>
        <dbReference type="Google" id="ProtNLM"/>
    </source>
</evidence>
<dbReference type="RefSeq" id="WP_192598272.1">
    <property type="nucleotide sequence ID" value="NZ_JADBEL010000006.1"/>
</dbReference>
<evidence type="ECO:0000259" key="1">
    <source>
        <dbReference type="Pfam" id="PF05598"/>
    </source>
</evidence>
<name>A0A927MIF1_9BACL</name>
<evidence type="ECO:0000313" key="4">
    <source>
        <dbReference type="Proteomes" id="UP000658225"/>
    </source>
</evidence>
<dbReference type="AlphaFoldDB" id="A0A927MIF1"/>
<comment type="caution">
    <text evidence="3">The sequence shown here is derived from an EMBL/GenBank/DDBJ whole genome shotgun (WGS) entry which is preliminary data.</text>
</comment>
<dbReference type="InterPro" id="IPR025668">
    <property type="entry name" value="Tnp_DDE_dom"/>
</dbReference>
<feature type="domain" description="Transposase DDE" evidence="2">
    <location>
        <begin position="403"/>
        <end position="519"/>
    </location>
</feature>
<dbReference type="EMBL" id="JADBEL010000006">
    <property type="protein sequence ID" value="MBE1554488.1"/>
    <property type="molecule type" value="Genomic_DNA"/>
</dbReference>
<gene>
    <name evidence="3" type="ORF">H4683_001564</name>
</gene>
<accession>A0A927MIF1</accession>
<proteinExistence type="predicted"/>
<dbReference type="Pfam" id="PF13751">
    <property type="entry name" value="DDE_Tnp_1_6"/>
    <property type="match status" value="1"/>
</dbReference>
<keyword evidence="4" id="KW-1185">Reference proteome</keyword>
<feature type="domain" description="Transposase InsH N-terminal" evidence="1">
    <location>
        <begin position="46"/>
        <end position="119"/>
    </location>
</feature>
<sequence>MFKPGRKEQQFSIDDRFLNFPKYILEALQNSFAEGFYTDIFLKVNEDRFSVLYSETFSRPNKPVNILVSLLILKELHTLSDEKLISSFYFDYRYQYALGIENFEKERICINTLTNFRQRLVEYEVTTGIDLLKAEVDSLSAQLADLIELDKSMARMDLFLLSSSCKKLSRLELVYRVVQQMIQAAHKVDPALVPEHLQEYLKSEHKNKTIYHAKSSEAGDKLATQFENAAEIYQHLVNKDECREMKEFKVLTRLLNEQCIETDEGVLIPLEGKELSPGNLQNPSDPDATYRYKNGKGDIGYVVNLVEVRDKKKNVGLILSHDVQNNLYSDAEFGENFLDDAPLADEIDVLSADGAYYRQESLEKAKSKDIEMSVSTMTGRKPSKNKLPTNQFEIDEHQHITECPADNKPVLSKYDAEKKVYTAKFSKENCATCPLLDQCPIQQQKKFNTVRFTENKLQTDIVRSEMNSERHYLLSNFRAGVEGIVSALRRGFKIDVIPIRGLVRSKIWIHSKILAFNFKAVTKYRARTA</sequence>
<dbReference type="PANTHER" id="PTHR33408:SF2">
    <property type="entry name" value="TRANSPOSASE DDE DOMAIN-CONTAINING PROTEIN"/>
    <property type="match status" value="1"/>
</dbReference>
<dbReference type="Proteomes" id="UP000658225">
    <property type="component" value="Unassembled WGS sequence"/>
</dbReference>
<organism evidence="3 4">
    <name type="scientific">Sporosarcina limicola</name>
    <dbReference type="NCBI Taxonomy" id="34101"/>
    <lineage>
        <taxon>Bacteria</taxon>
        <taxon>Bacillati</taxon>
        <taxon>Bacillota</taxon>
        <taxon>Bacilli</taxon>
        <taxon>Bacillales</taxon>
        <taxon>Caryophanaceae</taxon>
        <taxon>Sporosarcina</taxon>
    </lineage>
</organism>
<dbReference type="Pfam" id="PF05598">
    <property type="entry name" value="DUF772"/>
    <property type="match status" value="1"/>
</dbReference>
<evidence type="ECO:0000259" key="2">
    <source>
        <dbReference type="Pfam" id="PF13751"/>
    </source>
</evidence>
<evidence type="ECO:0000313" key="3">
    <source>
        <dbReference type="EMBL" id="MBE1554488.1"/>
    </source>
</evidence>
<dbReference type="PANTHER" id="PTHR33408">
    <property type="entry name" value="TRANSPOSASE"/>
    <property type="match status" value="1"/>
</dbReference>
<reference evidence="3" key="1">
    <citation type="submission" date="2020-10" db="EMBL/GenBank/DDBJ databases">
        <title>Genomic Encyclopedia of Type Strains, Phase IV (KMG-IV): sequencing the most valuable type-strain genomes for metagenomic binning, comparative biology and taxonomic classification.</title>
        <authorList>
            <person name="Goeker M."/>
        </authorList>
    </citation>
    <scope>NUCLEOTIDE SEQUENCE</scope>
    <source>
        <strain evidence="3">DSM 13886</strain>
    </source>
</reference>
<protein>
    <recommendedName>
        <fullName evidence="5">Transposase</fullName>
    </recommendedName>
</protein>
<dbReference type="InterPro" id="IPR008490">
    <property type="entry name" value="Transposase_InsH_N"/>
</dbReference>